<name>A0A1C3WDF1_9HYPH</name>
<dbReference type="CDD" id="cd04301">
    <property type="entry name" value="NAT_SF"/>
    <property type="match status" value="1"/>
</dbReference>
<dbReference type="SUPFAM" id="SSF55729">
    <property type="entry name" value="Acyl-CoA N-acyltransferases (Nat)"/>
    <property type="match status" value="1"/>
</dbReference>
<gene>
    <name evidence="2" type="ORF">GA0061101_11087</name>
</gene>
<dbReference type="Gene3D" id="3.40.630.30">
    <property type="match status" value="1"/>
</dbReference>
<reference evidence="2 3" key="1">
    <citation type="submission" date="2016-08" db="EMBL/GenBank/DDBJ databases">
        <authorList>
            <person name="Seilhamer J.J."/>
        </authorList>
    </citation>
    <scope>NUCLEOTIDE SEQUENCE [LARGE SCALE GENOMIC DNA]</scope>
    <source>
        <strain evidence="2 3">P1-7</strain>
    </source>
</reference>
<proteinExistence type="predicted"/>
<keyword evidence="2" id="KW-0808">Transferase</keyword>
<dbReference type="EMBL" id="FMAF01000010">
    <property type="protein sequence ID" value="SCB37858.1"/>
    <property type="molecule type" value="Genomic_DNA"/>
</dbReference>
<dbReference type="AlphaFoldDB" id="A0A1C3WDF1"/>
<protein>
    <submittedName>
        <fullName evidence="2">Aminoglycoside 6'-N-acetyltransferase I</fullName>
    </submittedName>
</protein>
<dbReference type="PROSITE" id="PS51186">
    <property type="entry name" value="GNAT"/>
    <property type="match status" value="1"/>
</dbReference>
<evidence type="ECO:0000259" key="1">
    <source>
        <dbReference type="PROSITE" id="PS51186"/>
    </source>
</evidence>
<evidence type="ECO:0000313" key="2">
    <source>
        <dbReference type="EMBL" id="SCB37858.1"/>
    </source>
</evidence>
<evidence type="ECO:0000313" key="3">
    <source>
        <dbReference type="Proteomes" id="UP000199205"/>
    </source>
</evidence>
<dbReference type="GO" id="GO:0016747">
    <property type="term" value="F:acyltransferase activity, transferring groups other than amino-acyl groups"/>
    <property type="evidence" value="ECO:0007669"/>
    <property type="project" value="InterPro"/>
</dbReference>
<dbReference type="Pfam" id="PF00583">
    <property type="entry name" value="Acetyltransf_1"/>
    <property type="match status" value="1"/>
</dbReference>
<sequence>MGPVALRSMAWAPLQKHTDELRAMLDGSVTDAFGFVAKLSSGDLVGFAEASLRRDYVNGCSSSPVLFLKGIYVDPTYRRAKIARGLFEAVRAFGKSLDCSEFASDAAFDEVDSHALLQALGFEETERVVFFRQIL</sequence>
<dbReference type="InterPro" id="IPR016181">
    <property type="entry name" value="Acyl_CoA_acyltransferase"/>
</dbReference>
<organism evidence="2 3">
    <name type="scientific">Rhizobium lusitanum</name>
    <dbReference type="NCBI Taxonomy" id="293958"/>
    <lineage>
        <taxon>Bacteria</taxon>
        <taxon>Pseudomonadati</taxon>
        <taxon>Pseudomonadota</taxon>
        <taxon>Alphaproteobacteria</taxon>
        <taxon>Hyphomicrobiales</taxon>
        <taxon>Rhizobiaceae</taxon>
        <taxon>Rhizobium/Agrobacterium group</taxon>
        <taxon>Rhizobium</taxon>
    </lineage>
</organism>
<accession>A0A1C3WDF1</accession>
<dbReference type="InterPro" id="IPR000182">
    <property type="entry name" value="GNAT_dom"/>
</dbReference>
<feature type="domain" description="N-acetyltransferase" evidence="1">
    <location>
        <begin position="1"/>
        <end position="135"/>
    </location>
</feature>
<dbReference type="Proteomes" id="UP000199205">
    <property type="component" value="Unassembled WGS sequence"/>
</dbReference>